<feature type="binding site" evidence="8">
    <location>
        <position position="100"/>
    </location>
    <ligand>
        <name>GTP</name>
        <dbReference type="ChEBI" id="CHEBI:37565"/>
    </ligand>
</feature>
<keyword evidence="6 8" id="KW-0342">GTP-binding</keyword>
<evidence type="ECO:0000256" key="4">
    <source>
        <dbReference type="ARBA" id="ARBA00022741"/>
    </source>
</evidence>
<comment type="function">
    <text evidence="8">Transfers a GMP moiety from GTP to Mo-molybdopterin (Mo-MPT) cofactor (Moco or molybdenum cofactor) to form Mo-molybdopterin guanine dinucleotide (Mo-MGD) cofactor.</text>
</comment>
<feature type="domain" description="MobA-like NTP transferase" evidence="9">
    <location>
        <begin position="6"/>
        <end position="156"/>
    </location>
</feature>
<dbReference type="PANTHER" id="PTHR19136:SF81">
    <property type="entry name" value="MOLYBDENUM COFACTOR GUANYLYLTRANSFERASE"/>
    <property type="match status" value="1"/>
</dbReference>
<keyword evidence="11" id="KW-1185">Reference proteome</keyword>
<dbReference type="AlphaFoldDB" id="A0A179T0M1"/>
<dbReference type="InterPro" id="IPR013482">
    <property type="entry name" value="Molybde_CF_guanTrfase"/>
</dbReference>
<dbReference type="InterPro" id="IPR025877">
    <property type="entry name" value="MobA-like_NTP_Trfase"/>
</dbReference>
<evidence type="ECO:0000256" key="2">
    <source>
        <dbReference type="ARBA" id="ARBA00022679"/>
    </source>
</evidence>
<dbReference type="PANTHER" id="PTHR19136">
    <property type="entry name" value="MOLYBDENUM COFACTOR GUANYLYLTRANSFERASE"/>
    <property type="match status" value="1"/>
</dbReference>
<dbReference type="Gene3D" id="3.90.550.10">
    <property type="entry name" value="Spore Coat Polysaccharide Biosynthesis Protein SpsA, Chain A"/>
    <property type="match status" value="1"/>
</dbReference>
<dbReference type="GO" id="GO:0061603">
    <property type="term" value="F:molybdenum cofactor guanylyltransferase activity"/>
    <property type="evidence" value="ECO:0007669"/>
    <property type="project" value="UniProtKB-EC"/>
</dbReference>
<dbReference type="EMBL" id="LWSG01000012">
    <property type="protein sequence ID" value="OAS86619.1"/>
    <property type="molecule type" value="Genomic_DNA"/>
</dbReference>
<feature type="binding site" evidence="8">
    <location>
        <position position="21"/>
    </location>
    <ligand>
        <name>GTP</name>
        <dbReference type="ChEBI" id="CHEBI:37565"/>
    </ligand>
</feature>
<dbReference type="GO" id="GO:0005737">
    <property type="term" value="C:cytoplasm"/>
    <property type="evidence" value="ECO:0007669"/>
    <property type="project" value="UniProtKB-SubCell"/>
</dbReference>
<reference evidence="11" key="1">
    <citation type="submission" date="2016-04" db="EMBL/GenBank/DDBJ databases">
        <authorList>
            <person name="Lyu Z."/>
            <person name="Lyu W."/>
        </authorList>
    </citation>
    <scope>NUCLEOTIDE SEQUENCE [LARGE SCALE GENOMIC DNA]</scope>
    <source>
        <strain evidence="11">C44</strain>
    </source>
</reference>
<comment type="caution">
    <text evidence="10">The sequence shown here is derived from an EMBL/GenBank/DDBJ whole genome shotgun (WGS) entry which is preliminary data.</text>
</comment>
<dbReference type="HAMAP" id="MF_00316">
    <property type="entry name" value="MobA"/>
    <property type="match status" value="1"/>
</dbReference>
<evidence type="ECO:0000313" key="11">
    <source>
        <dbReference type="Proteomes" id="UP000078534"/>
    </source>
</evidence>
<evidence type="ECO:0000256" key="1">
    <source>
        <dbReference type="ARBA" id="ARBA00022490"/>
    </source>
</evidence>
<feature type="binding site" evidence="8">
    <location>
        <begin position="9"/>
        <end position="11"/>
    </location>
    <ligand>
        <name>GTP</name>
        <dbReference type="ChEBI" id="CHEBI:37565"/>
    </ligand>
</feature>
<comment type="catalytic activity">
    <reaction evidence="8">
        <text>Mo-molybdopterin + GTP + H(+) = Mo-molybdopterin guanine dinucleotide + diphosphate</text>
        <dbReference type="Rhea" id="RHEA:34243"/>
        <dbReference type="ChEBI" id="CHEBI:15378"/>
        <dbReference type="ChEBI" id="CHEBI:33019"/>
        <dbReference type="ChEBI" id="CHEBI:37565"/>
        <dbReference type="ChEBI" id="CHEBI:71302"/>
        <dbReference type="ChEBI" id="CHEBI:71310"/>
        <dbReference type="EC" id="2.7.7.77"/>
    </reaction>
</comment>
<dbReference type="SUPFAM" id="SSF53448">
    <property type="entry name" value="Nucleotide-diphospho-sugar transferases"/>
    <property type="match status" value="1"/>
</dbReference>
<feature type="binding site" evidence="8">
    <location>
        <position position="100"/>
    </location>
    <ligand>
        <name>Mg(2+)</name>
        <dbReference type="ChEBI" id="CHEBI:18420"/>
    </ligand>
</feature>
<keyword evidence="5 8" id="KW-0460">Magnesium</keyword>
<dbReference type="InterPro" id="IPR029044">
    <property type="entry name" value="Nucleotide-diphossugar_trans"/>
</dbReference>
<keyword evidence="2 8" id="KW-0808">Transferase</keyword>
<comment type="subcellular location">
    <subcellularLocation>
        <location evidence="8">Cytoplasm</location>
    </subcellularLocation>
</comment>
<comment type="domain">
    <text evidence="8">The N-terminal domain determines nucleotide recognition and specific binding, while the C-terminal domain determines the specific binding to the target protein.</text>
</comment>
<dbReference type="GO" id="GO:0046872">
    <property type="term" value="F:metal ion binding"/>
    <property type="evidence" value="ECO:0007669"/>
    <property type="project" value="UniProtKB-KW"/>
</dbReference>
<gene>
    <name evidence="8" type="primary">mobA</name>
    <name evidence="10" type="ORF">A6K24_03660</name>
</gene>
<evidence type="ECO:0000256" key="7">
    <source>
        <dbReference type="ARBA" id="ARBA00023150"/>
    </source>
</evidence>
<dbReference type="EC" id="2.7.7.77" evidence="8"/>
<evidence type="ECO:0000256" key="5">
    <source>
        <dbReference type="ARBA" id="ARBA00022842"/>
    </source>
</evidence>
<dbReference type="RefSeq" id="WP_066330738.1">
    <property type="nucleotide sequence ID" value="NZ_LWSG01000012.1"/>
</dbReference>
<dbReference type="CDD" id="cd02503">
    <property type="entry name" value="MobA"/>
    <property type="match status" value="1"/>
</dbReference>
<evidence type="ECO:0000256" key="3">
    <source>
        <dbReference type="ARBA" id="ARBA00022723"/>
    </source>
</evidence>
<protein>
    <recommendedName>
        <fullName evidence="8">Probable molybdenum cofactor guanylyltransferase</fullName>
        <shortName evidence="8">MoCo guanylyltransferase</shortName>
        <ecNumber evidence="8">2.7.7.77</ecNumber>
    </recommendedName>
    <alternativeName>
        <fullName evidence="8">GTP:molybdopterin guanylyltransferase</fullName>
    </alternativeName>
    <alternativeName>
        <fullName evidence="8">Mo-MPT guanylyltransferase</fullName>
    </alternativeName>
    <alternativeName>
        <fullName evidence="8">Molybdopterin guanylyltransferase</fullName>
    </alternativeName>
    <alternativeName>
        <fullName evidence="8">Molybdopterin-guanine dinucleotide synthase</fullName>
        <shortName evidence="8">MGD synthase</shortName>
    </alternativeName>
</protein>
<evidence type="ECO:0000313" key="10">
    <source>
        <dbReference type="EMBL" id="OAS86619.1"/>
    </source>
</evidence>
<comment type="similarity">
    <text evidence="8">Belongs to the MobA family.</text>
</comment>
<dbReference type="Pfam" id="PF12804">
    <property type="entry name" value="NTP_transf_3"/>
    <property type="match status" value="1"/>
</dbReference>
<organism evidence="10 11">
    <name type="scientific">Metabacillus litoralis</name>
    <dbReference type="NCBI Taxonomy" id="152268"/>
    <lineage>
        <taxon>Bacteria</taxon>
        <taxon>Bacillati</taxon>
        <taxon>Bacillota</taxon>
        <taxon>Bacilli</taxon>
        <taxon>Bacillales</taxon>
        <taxon>Bacillaceae</taxon>
        <taxon>Metabacillus</taxon>
    </lineage>
</organism>
<evidence type="ECO:0000256" key="8">
    <source>
        <dbReference type="HAMAP-Rule" id="MF_00316"/>
    </source>
</evidence>
<dbReference type="Proteomes" id="UP000078534">
    <property type="component" value="Unassembled WGS sequence"/>
</dbReference>
<keyword evidence="3 8" id="KW-0479">Metal-binding</keyword>
<keyword evidence="7 8" id="KW-0501">Molybdenum cofactor biosynthesis</keyword>
<keyword evidence="1 8" id="KW-0963">Cytoplasm</keyword>
<sequence length="210" mass="24056">MYETVGVLLAGGESSRFGQPKAFAKYRGRSFWEHSYEVLKAETDQQLIISRTDLVDRMKETATCQVIKDNVEVKGKGPLAGIYTAMNHEKAVWYFILSCDVPLITNHLIRSLLDLRHPTIKAVIPKVNGKLHPLIGVYHHSVFPFVEKQLTKQEYKIVSLLDKIEVLYVSEKEIGVDRNIFSNINSQEDYKQLLTNDKISESKLIDLDYQ</sequence>
<evidence type="ECO:0000256" key="6">
    <source>
        <dbReference type="ARBA" id="ARBA00023134"/>
    </source>
</evidence>
<accession>A0A179T0M1</accession>
<proteinExistence type="inferred from homology"/>
<comment type="cofactor">
    <cofactor evidence="8">
        <name>Mg(2+)</name>
        <dbReference type="ChEBI" id="CHEBI:18420"/>
    </cofactor>
</comment>
<evidence type="ECO:0000259" key="9">
    <source>
        <dbReference type="Pfam" id="PF12804"/>
    </source>
</evidence>
<name>A0A179T0M1_9BACI</name>
<dbReference type="GO" id="GO:0006777">
    <property type="term" value="P:Mo-molybdopterin cofactor biosynthetic process"/>
    <property type="evidence" value="ECO:0007669"/>
    <property type="project" value="UniProtKB-KW"/>
</dbReference>
<feature type="binding site" evidence="8">
    <location>
        <position position="69"/>
    </location>
    <ligand>
        <name>GTP</name>
        <dbReference type="ChEBI" id="CHEBI:37565"/>
    </ligand>
</feature>
<dbReference type="GO" id="GO:0005525">
    <property type="term" value="F:GTP binding"/>
    <property type="evidence" value="ECO:0007669"/>
    <property type="project" value="UniProtKB-UniRule"/>
</dbReference>
<dbReference type="STRING" id="152268.A6K24_03660"/>
<comment type="caution">
    <text evidence="8">Lacks conserved residue(s) required for the propagation of feature annotation.</text>
</comment>
<keyword evidence="4 8" id="KW-0547">Nucleotide-binding</keyword>